<feature type="transmembrane region" description="Helical" evidence="7">
    <location>
        <begin position="716"/>
        <end position="739"/>
    </location>
</feature>
<comment type="subcellular location">
    <subcellularLocation>
        <location evidence="1">Cell membrane</location>
        <topology evidence="1">Multi-pass membrane protein</topology>
    </subcellularLocation>
</comment>
<feature type="domain" description="ABC3 transporter permease C-terminal" evidence="8">
    <location>
        <begin position="255"/>
        <end position="371"/>
    </location>
</feature>
<evidence type="ECO:0000256" key="3">
    <source>
        <dbReference type="ARBA" id="ARBA00022692"/>
    </source>
</evidence>
<comment type="similarity">
    <text evidence="6">Belongs to the ABC-4 integral membrane protein family.</text>
</comment>
<sequence length="756" mass="84514">MVYTQYEFSYDQYHSRVNDIYRVYKSDKGNFYKGTNKYAVVPTPLVPAMKDDFSEVEDFFRIETYGNAVVRVGTEVFLEPSIHAVDPSIFEILDLELLAGSPSEIGKGNNGAALSESLAMKYFGKIDVVGEVIKYKDQYPFQVTGVFKDMPKNSHFVLDLTINLEGILGATERRMDNWNNSNFYAYVLLAPGTDAGKLQGRLPELRAKYANDPINEEGQESTYYLQNLSDVHFTSEVNFDIAPNADAQSLYIYIGIAFMILLIAAINYVNLATARSVNKTKEVGIRKVIGAHKWSLIKQFLLESSVLVFTALAIAVLVLIMVLPAFSSFIDKEITINFSSLDFWIPLLGLGVLMTLLSGIYPATMLAKFKPITALKGSRTGPKGSALFRNILVVFQFTVSCALILGASVLTKQLNFIQNMDTGYVRDQVLVVGVRDRGIRGQLDVFKNELRKISGVKYVSSSNSLPNNISSNSTVNWVGKKEDERVVLYTNTADYDFVDLYDLEIVEGRNFDPTITSDETAVLINESAVKALGWENPIGMQMMRWWGDTGRVVGVLKDFHAHSVHLEIEPIQIYQKSGQFNVSIRIEGDQVEETIAAIESTYQSFEPLYPFDYNFFDDIFDRAYLSEIKAAELANWFTGLAILIACLGLYGLASHKVQHRIKEVGVRKVLGASISRILILLTKDFGLLLIVSFLIAAPIAYFVMNNWLDGFAYHTSINLITFLLALIVMMLVAGSTVGYQTYKAAVKNPVDALREE</sequence>
<organism evidence="10 11">
    <name type="scientific">Roseivirga misakiensis</name>
    <dbReference type="NCBI Taxonomy" id="1563681"/>
    <lineage>
        <taxon>Bacteria</taxon>
        <taxon>Pseudomonadati</taxon>
        <taxon>Bacteroidota</taxon>
        <taxon>Cytophagia</taxon>
        <taxon>Cytophagales</taxon>
        <taxon>Roseivirgaceae</taxon>
        <taxon>Roseivirga</taxon>
    </lineage>
</organism>
<accession>A0A1E5SL74</accession>
<evidence type="ECO:0000256" key="2">
    <source>
        <dbReference type="ARBA" id="ARBA00022475"/>
    </source>
</evidence>
<dbReference type="GO" id="GO:0005886">
    <property type="term" value="C:plasma membrane"/>
    <property type="evidence" value="ECO:0007669"/>
    <property type="project" value="UniProtKB-SubCell"/>
</dbReference>
<feature type="domain" description="MacB-like periplasmic core" evidence="9">
    <location>
        <begin position="10"/>
        <end position="203"/>
    </location>
</feature>
<feature type="transmembrane region" description="Helical" evidence="7">
    <location>
        <begin position="343"/>
        <end position="366"/>
    </location>
</feature>
<evidence type="ECO:0000259" key="8">
    <source>
        <dbReference type="Pfam" id="PF02687"/>
    </source>
</evidence>
<dbReference type="GO" id="GO:0022857">
    <property type="term" value="F:transmembrane transporter activity"/>
    <property type="evidence" value="ECO:0007669"/>
    <property type="project" value="TreeGrafter"/>
</dbReference>
<dbReference type="PANTHER" id="PTHR30572:SF4">
    <property type="entry name" value="ABC TRANSPORTER PERMEASE YTRF"/>
    <property type="match status" value="1"/>
</dbReference>
<keyword evidence="11" id="KW-1185">Reference proteome</keyword>
<dbReference type="EMBL" id="MDGQ01000005">
    <property type="protein sequence ID" value="OEJ99878.1"/>
    <property type="molecule type" value="Genomic_DNA"/>
</dbReference>
<feature type="transmembrane region" description="Helical" evidence="7">
    <location>
        <begin position="685"/>
        <end position="704"/>
    </location>
</feature>
<keyword evidence="4 7" id="KW-1133">Transmembrane helix</keyword>
<evidence type="ECO:0000313" key="11">
    <source>
        <dbReference type="Proteomes" id="UP000095552"/>
    </source>
</evidence>
<evidence type="ECO:0000256" key="7">
    <source>
        <dbReference type="SAM" id="Phobius"/>
    </source>
</evidence>
<feature type="transmembrane region" description="Helical" evidence="7">
    <location>
        <begin position="633"/>
        <end position="653"/>
    </location>
</feature>
<evidence type="ECO:0000313" key="10">
    <source>
        <dbReference type="EMBL" id="OEJ99878.1"/>
    </source>
</evidence>
<dbReference type="PANTHER" id="PTHR30572">
    <property type="entry name" value="MEMBRANE COMPONENT OF TRANSPORTER-RELATED"/>
    <property type="match status" value="1"/>
</dbReference>
<protein>
    <recommendedName>
        <fullName evidence="12">ABC3 transporter permease protein domain-containing protein</fullName>
    </recommendedName>
</protein>
<feature type="domain" description="ABC3 transporter permease C-terminal" evidence="8">
    <location>
        <begin position="637"/>
        <end position="749"/>
    </location>
</feature>
<gene>
    <name evidence="10" type="ORF">BFP71_10035</name>
</gene>
<evidence type="ECO:0000256" key="4">
    <source>
        <dbReference type="ARBA" id="ARBA00022989"/>
    </source>
</evidence>
<feature type="domain" description="MacB-like periplasmic core" evidence="9">
    <location>
        <begin position="403"/>
        <end position="599"/>
    </location>
</feature>
<dbReference type="InterPro" id="IPR025857">
    <property type="entry name" value="MacB_PCD"/>
</dbReference>
<dbReference type="AlphaFoldDB" id="A0A1E5SL74"/>
<feature type="transmembrane region" description="Helical" evidence="7">
    <location>
        <begin position="250"/>
        <end position="271"/>
    </location>
</feature>
<name>A0A1E5SL74_9BACT</name>
<feature type="transmembrane region" description="Helical" evidence="7">
    <location>
        <begin position="387"/>
        <end position="410"/>
    </location>
</feature>
<dbReference type="STRING" id="1563681.BFP71_10035"/>
<keyword evidence="2" id="KW-1003">Cell membrane</keyword>
<dbReference type="InterPro" id="IPR003838">
    <property type="entry name" value="ABC3_permease_C"/>
</dbReference>
<evidence type="ECO:0000256" key="1">
    <source>
        <dbReference type="ARBA" id="ARBA00004651"/>
    </source>
</evidence>
<dbReference type="Pfam" id="PF02687">
    <property type="entry name" value="FtsX"/>
    <property type="match status" value="2"/>
</dbReference>
<evidence type="ECO:0000256" key="5">
    <source>
        <dbReference type="ARBA" id="ARBA00023136"/>
    </source>
</evidence>
<evidence type="ECO:0000259" key="9">
    <source>
        <dbReference type="Pfam" id="PF12704"/>
    </source>
</evidence>
<feature type="transmembrane region" description="Helical" evidence="7">
    <location>
        <begin position="300"/>
        <end position="323"/>
    </location>
</feature>
<dbReference type="InterPro" id="IPR050250">
    <property type="entry name" value="Macrolide_Exporter_MacB"/>
</dbReference>
<keyword evidence="3 7" id="KW-0812">Transmembrane</keyword>
<dbReference type="Proteomes" id="UP000095552">
    <property type="component" value="Unassembled WGS sequence"/>
</dbReference>
<proteinExistence type="inferred from homology"/>
<evidence type="ECO:0000256" key="6">
    <source>
        <dbReference type="ARBA" id="ARBA00038076"/>
    </source>
</evidence>
<keyword evidence="5 7" id="KW-0472">Membrane</keyword>
<dbReference type="Pfam" id="PF12704">
    <property type="entry name" value="MacB_PCD"/>
    <property type="match status" value="2"/>
</dbReference>
<evidence type="ECO:0008006" key="12">
    <source>
        <dbReference type="Google" id="ProtNLM"/>
    </source>
</evidence>
<reference evidence="10 11" key="1">
    <citation type="submission" date="2016-08" db="EMBL/GenBank/DDBJ databases">
        <title>Draft genome of Fabibacter sp. strain SK-8.</title>
        <authorList>
            <person name="Wong S.-K."/>
            <person name="Hamasaki K."/>
            <person name="Yoshizawa S."/>
        </authorList>
    </citation>
    <scope>NUCLEOTIDE SEQUENCE [LARGE SCALE GENOMIC DNA]</scope>
    <source>
        <strain evidence="10 11">SK-8</strain>
    </source>
</reference>
<comment type="caution">
    <text evidence="10">The sequence shown here is derived from an EMBL/GenBank/DDBJ whole genome shotgun (WGS) entry which is preliminary data.</text>
</comment>